<accession>A0ABQ5MZW4</accession>
<dbReference type="Gene3D" id="3.30.365.10">
    <property type="entry name" value="Aldehyde oxidase/xanthine dehydrogenase, molybdopterin binding domain"/>
    <property type="match status" value="5"/>
</dbReference>
<dbReference type="PANTHER" id="PTHR11908">
    <property type="entry name" value="XANTHINE DEHYDROGENASE"/>
    <property type="match status" value="1"/>
</dbReference>
<keyword evidence="5" id="KW-1185">Reference proteome</keyword>
<name>A0ABQ5MZW4_9MICC</name>
<dbReference type="InterPro" id="IPR008274">
    <property type="entry name" value="AldOxase/xan_DH_MoCoBD1"/>
</dbReference>
<keyword evidence="2" id="KW-0560">Oxidoreductase</keyword>
<dbReference type="Pfam" id="PF20256">
    <property type="entry name" value="MoCoBD_2"/>
    <property type="match status" value="2"/>
</dbReference>
<dbReference type="Pfam" id="PF02738">
    <property type="entry name" value="MoCoBD_1"/>
    <property type="match status" value="1"/>
</dbReference>
<evidence type="ECO:0000313" key="4">
    <source>
        <dbReference type="EMBL" id="GLB69465.1"/>
    </source>
</evidence>
<dbReference type="EMBL" id="BRVS01000037">
    <property type="protein sequence ID" value="GLB69465.1"/>
    <property type="molecule type" value="Genomic_DNA"/>
</dbReference>
<proteinExistence type="predicted"/>
<sequence>MGSSIERLDGVAKVTGTAPYAWEQPVERPAYLHPVQSTIALGRVTGIDTSAAEALDGVIAVLTRHNALRLEDTSDGELAILQDDAVGFRGQFIGGVIAETPETAREAAALVTVTYDQEAHDARLSADRDDLDAPDQVNAGFPTDTVQGDPDAALAGAAVVIDRTYTTPAEHNNPMEPHTTVAQWTDNGLVLYDSTQGVHQVRRALAPVFGLPIERIHVTSPHVGGGFGSKGLPHSHVILVAMAAQLSGGRPVKLALTRQQLFSVAGYRTPTIQRVRLGADREGRLTAIVHDVVEQTSKIKEFAEQTAVPTRMMYAAENRRTTHRLARLDVPVPSWMRAPGECPGMFGPEVAMDELAEACGVDPIEVRVRNEPHIDPESGRPFANRHLVACLREGARRFGWEQRDHRPRVRLDGDWLAGTGVASSTYPARSQPGSVARIRFADGLFNVSIGAADLGTGTWTVLTQVAADALGVGVGDVRLEIGDTALPKASIAGGSTGLASWGTAIAEAGETFLTKYGTEPEDGDELEAAAPKNPAADEYAMHSFGAQFAEVKVHRFTGEIRVSRMLGVFSAGRIVNPRTARSQFLGGMTMGLGMALHEHSVMDPRFGIIVNHDFAEYHIPANADVLDMDAIWLDEVDEHAGPLGARGIGEIGIVGAAAAIANAAYHATGVRVRDLPLTPDKFL</sequence>
<organism evidence="4 5">
    <name type="scientific">Arthrobacter mangrovi</name>
    <dbReference type="NCBI Taxonomy" id="2966350"/>
    <lineage>
        <taxon>Bacteria</taxon>
        <taxon>Bacillati</taxon>
        <taxon>Actinomycetota</taxon>
        <taxon>Actinomycetes</taxon>
        <taxon>Micrococcales</taxon>
        <taxon>Micrococcaceae</taxon>
        <taxon>Arthrobacter</taxon>
    </lineage>
</organism>
<dbReference type="SUPFAM" id="SSF54665">
    <property type="entry name" value="CO dehydrogenase molybdoprotein N-domain-like"/>
    <property type="match status" value="1"/>
</dbReference>
<dbReference type="Gene3D" id="3.90.1170.50">
    <property type="entry name" value="Aldehyde oxidase/xanthine dehydrogenase, a/b hammerhead"/>
    <property type="match status" value="1"/>
</dbReference>
<dbReference type="InterPro" id="IPR037165">
    <property type="entry name" value="AldOxase/xan_DH_Mopterin-bd_sf"/>
</dbReference>
<dbReference type="InterPro" id="IPR036856">
    <property type="entry name" value="Ald_Oxase/Xan_DH_a/b_sf"/>
</dbReference>
<reference evidence="4 5" key="1">
    <citation type="journal article" date="2023" name="Int. J. Syst. Evol. Microbiol.">
        <title>Arthrobacter mangrovi sp. nov., an actinobacterium isolated from the rhizosphere of a mangrove.</title>
        <authorList>
            <person name="Hamada M."/>
            <person name="Saitou S."/>
            <person name="Enomoto N."/>
            <person name="Nanri K."/>
            <person name="Hidaka K."/>
            <person name="Miura T."/>
            <person name="Tamura T."/>
        </authorList>
    </citation>
    <scope>NUCLEOTIDE SEQUENCE [LARGE SCALE GENOMIC DNA]</scope>
    <source>
        <strain evidence="4 5">NBRC 112813</strain>
    </source>
</reference>
<dbReference type="InterPro" id="IPR046867">
    <property type="entry name" value="AldOxase/xan_DH_MoCoBD2"/>
</dbReference>
<gene>
    <name evidence="4" type="ORF">AHIS1636_39100</name>
</gene>
<dbReference type="Pfam" id="PF01315">
    <property type="entry name" value="Ald_Xan_dh_C"/>
    <property type="match status" value="1"/>
</dbReference>
<evidence type="ECO:0000256" key="1">
    <source>
        <dbReference type="ARBA" id="ARBA00022505"/>
    </source>
</evidence>
<dbReference type="InterPro" id="IPR000674">
    <property type="entry name" value="Ald_Oxase/Xan_DH_a/b"/>
</dbReference>
<keyword evidence="1" id="KW-0500">Molybdenum</keyword>
<protein>
    <submittedName>
        <fullName evidence="4">Xanthine dehydrogenase</fullName>
    </submittedName>
</protein>
<dbReference type="SUPFAM" id="SSF56003">
    <property type="entry name" value="Molybdenum cofactor-binding domain"/>
    <property type="match status" value="1"/>
</dbReference>
<evidence type="ECO:0000259" key="3">
    <source>
        <dbReference type="SMART" id="SM01008"/>
    </source>
</evidence>
<dbReference type="Proteomes" id="UP001209654">
    <property type="component" value="Unassembled WGS sequence"/>
</dbReference>
<dbReference type="InterPro" id="IPR016208">
    <property type="entry name" value="Ald_Oxase/xanthine_DH-like"/>
</dbReference>
<feature type="domain" description="Aldehyde oxidase/xanthine dehydrogenase a/b hammerhead" evidence="3">
    <location>
        <begin position="15"/>
        <end position="119"/>
    </location>
</feature>
<evidence type="ECO:0000313" key="5">
    <source>
        <dbReference type="Proteomes" id="UP001209654"/>
    </source>
</evidence>
<comment type="caution">
    <text evidence="4">The sequence shown here is derived from an EMBL/GenBank/DDBJ whole genome shotgun (WGS) entry which is preliminary data.</text>
</comment>
<evidence type="ECO:0000256" key="2">
    <source>
        <dbReference type="ARBA" id="ARBA00023002"/>
    </source>
</evidence>
<dbReference type="PANTHER" id="PTHR11908:SF132">
    <property type="entry name" value="ALDEHYDE OXIDASE 1-RELATED"/>
    <property type="match status" value="1"/>
</dbReference>
<dbReference type="SMART" id="SM01008">
    <property type="entry name" value="Ald_Xan_dh_C"/>
    <property type="match status" value="1"/>
</dbReference>